<evidence type="ECO:0000256" key="1">
    <source>
        <dbReference type="PROSITE-ProRule" id="PRU00409"/>
    </source>
</evidence>
<dbReference type="SUPFAM" id="SSF56059">
    <property type="entry name" value="Glutathione synthetase ATP-binding domain-like"/>
    <property type="match status" value="1"/>
</dbReference>
<sequence length="306" mass="35245">MEDKAIVISEDHYNALGVIRSLGEKKIPVILILTTKPGHTYTNKSKYVTEVIFTDHDQKKIIEEVKKLCKNQGRYFIFPLSDFSAMLIDQNYTLFDKNVVCPNMKGNMMIYQNKVNSKNLAIKCGMKSAKSMILKVSDYAKWSEFPAIIKPLISQEGVKSDITIVDNSQELVEALDKFRTRNYTRVLIEQYLAGKDEHMVEVLGCSFGENVFIAGIIKKIREYPMKRGSTSYAQIVQEHKDIEYETIKQFIKLSQYEGLFDMEFKYVDGRCYFIECNFRNGAPAYAFTLSGCNLPYNWILGKKIKN</sequence>
<keyword evidence="1" id="KW-0547">Nucleotide-binding</keyword>
<evidence type="ECO:0000313" key="3">
    <source>
        <dbReference type="EMBL" id="RGZ96823.1"/>
    </source>
</evidence>
<dbReference type="PROSITE" id="PS50975">
    <property type="entry name" value="ATP_GRASP"/>
    <property type="match status" value="1"/>
</dbReference>
<dbReference type="AlphaFoldDB" id="A0A413QDZ5"/>
<dbReference type="GO" id="GO:0005524">
    <property type="term" value="F:ATP binding"/>
    <property type="evidence" value="ECO:0007669"/>
    <property type="project" value="UniProtKB-UniRule"/>
</dbReference>
<protein>
    <recommendedName>
        <fullName evidence="2">ATP-grasp domain-containing protein</fullName>
    </recommendedName>
</protein>
<dbReference type="Pfam" id="PF02786">
    <property type="entry name" value="CPSase_L_D2"/>
    <property type="match status" value="1"/>
</dbReference>
<name>A0A413QDZ5_9FIRM</name>
<keyword evidence="1" id="KW-0067">ATP-binding</keyword>
<dbReference type="GO" id="GO:0046872">
    <property type="term" value="F:metal ion binding"/>
    <property type="evidence" value="ECO:0007669"/>
    <property type="project" value="InterPro"/>
</dbReference>
<dbReference type="Proteomes" id="UP000284962">
    <property type="component" value="Unassembled WGS sequence"/>
</dbReference>
<proteinExistence type="predicted"/>
<dbReference type="InterPro" id="IPR011761">
    <property type="entry name" value="ATP-grasp"/>
</dbReference>
<evidence type="ECO:0000259" key="2">
    <source>
        <dbReference type="PROSITE" id="PS50975"/>
    </source>
</evidence>
<dbReference type="Gene3D" id="3.30.470.20">
    <property type="entry name" value="ATP-grasp fold, B domain"/>
    <property type="match status" value="1"/>
</dbReference>
<organism evidence="3 4">
    <name type="scientific">Dorea formicigenerans</name>
    <dbReference type="NCBI Taxonomy" id="39486"/>
    <lineage>
        <taxon>Bacteria</taxon>
        <taxon>Bacillati</taxon>
        <taxon>Bacillota</taxon>
        <taxon>Clostridia</taxon>
        <taxon>Lachnospirales</taxon>
        <taxon>Lachnospiraceae</taxon>
        <taxon>Dorea</taxon>
    </lineage>
</organism>
<comment type="caution">
    <text evidence="3">The sequence shown here is derived from an EMBL/GenBank/DDBJ whole genome shotgun (WGS) entry which is preliminary data.</text>
</comment>
<reference evidence="3 4" key="1">
    <citation type="submission" date="2018-08" db="EMBL/GenBank/DDBJ databases">
        <title>A genome reference for cultivated species of the human gut microbiota.</title>
        <authorList>
            <person name="Zou Y."/>
            <person name="Xue W."/>
            <person name="Luo G."/>
        </authorList>
    </citation>
    <scope>NUCLEOTIDE SEQUENCE [LARGE SCALE GENOMIC DNA]</scope>
    <source>
        <strain evidence="3 4">AM46-16</strain>
    </source>
</reference>
<gene>
    <name evidence="3" type="ORF">DW957_15100</name>
</gene>
<dbReference type="InterPro" id="IPR005479">
    <property type="entry name" value="CPAse_ATP-bd"/>
</dbReference>
<evidence type="ECO:0000313" key="4">
    <source>
        <dbReference type="Proteomes" id="UP000284962"/>
    </source>
</evidence>
<accession>A0A413QDZ5</accession>
<dbReference type="EMBL" id="QSEW01000029">
    <property type="protein sequence ID" value="RGZ96823.1"/>
    <property type="molecule type" value="Genomic_DNA"/>
</dbReference>
<feature type="domain" description="ATP-grasp" evidence="2">
    <location>
        <begin position="118"/>
        <end position="305"/>
    </location>
</feature>